<protein>
    <submittedName>
        <fullName evidence="1">Uncharacterized protein</fullName>
    </submittedName>
</protein>
<dbReference type="PATRIC" id="fig|1618023.3.peg.5232"/>
<dbReference type="Proteomes" id="UP000032452">
    <property type="component" value="Unassembled WGS sequence"/>
</dbReference>
<comment type="caution">
    <text evidence="1">The sequence shown here is derived from an EMBL/GenBank/DDBJ whole genome shotgun (WGS) entry which is preliminary data.</text>
</comment>
<dbReference type="AlphaFoldDB" id="A0A0D8ZXL6"/>
<evidence type="ECO:0000313" key="2">
    <source>
        <dbReference type="Proteomes" id="UP000032452"/>
    </source>
</evidence>
<accession>A0A0D8ZXL6</accession>
<proteinExistence type="predicted"/>
<dbReference type="EMBL" id="JYON01000002">
    <property type="protein sequence ID" value="KJH73169.1"/>
    <property type="molecule type" value="Genomic_DNA"/>
</dbReference>
<sequence>MSKLLDVNLSCEISERIHSKATKCFDNAYQAALLSEEYTYVQGFLVLGKGACTIVEYSWLELEDKIIDPTLPHLNFDTQELYYFPAQSLSVKQLKAVIEESQEDYPEDDPLPIYGAAPYEYYGDLMLGGVDYLRAYQAAEAKCQELAGTDPHSLN</sequence>
<keyword evidence="2" id="KW-1185">Reference proteome</keyword>
<evidence type="ECO:0000313" key="1">
    <source>
        <dbReference type="EMBL" id="KJH73169.1"/>
    </source>
</evidence>
<name>A0A0D8ZXL6_9CYAN</name>
<organism evidence="1 2">
    <name type="scientific">Aliterella atlantica CENA595</name>
    <dbReference type="NCBI Taxonomy" id="1618023"/>
    <lineage>
        <taxon>Bacteria</taxon>
        <taxon>Bacillati</taxon>
        <taxon>Cyanobacteriota</taxon>
        <taxon>Cyanophyceae</taxon>
        <taxon>Chroococcidiopsidales</taxon>
        <taxon>Aliterellaceae</taxon>
        <taxon>Aliterella</taxon>
    </lineage>
</organism>
<gene>
    <name evidence="1" type="ORF">UH38_03715</name>
</gene>
<reference evidence="1 2" key="1">
    <citation type="submission" date="2015-02" db="EMBL/GenBank/DDBJ databases">
        <title>Draft genome of a novel marine cyanobacterium (Chroococcales) isolated from South Atlantic Ocean.</title>
        <authorList>
            <person name="Rigonato J."/>
            <person name="Alvarenga D.O."/>
            <person name="Branco L.H."/>
            <person name="Varani A.M."/>
            <person name="Brandini F.P."/>
            <person name="Fiore M.F."/>
        </authorList>
    </citation>
    <scope>NUCLEOTIDE SEQUENCE [LARGE SCALE GENOMIC DNA]</scope>
    <source>
        <strain evidence="1 2">CENA595</strain>
    </source>
</reference>
<dbReference type="OrthoDB" id="484150at2"/>
<dbReference type="STRING" id="1618023.UH38_03715"/>
<dbReference type="RefSeq" id="WP_045053268.1">
    <property type="nucleotide sequence ID" value="NZ_CAWMDP010000059.1"/>
</dbReference>